<dbReference type="InterPro" id="IPR039420">
    <property type="entry name" value="WalR-like"/>
</dbReference>
<dbReference type="PANTHER" id="PTHR48111:SF22">
    <property type="entry name" value="REGULATOR OF RPOS"/>
    <property type="match status" value="1"/>
</dbReference>
<dbReference type="SMART" id="SM00448">
    <property type="entry name" value="REC"/>
    <property type="match status" value="1"/>
</dbReference>
<evidence type="ECO:0000256" key="4">
    <source>
        <dbReference type="ARBA" id="ARBA00023125"/>
    </source>
</evidence>
<dbReference type="SUPFAM" id="SSF52172">
    <property type="entry name" value="CheY-like"/>
    <property type="match status" value="1"/>
</dbReference>
<reference evidence="10 11" key="1">
    <citation type="submission" date="2023-12" db="EMBL/GenBank/DDBJ databases">
        <title>Novel species of the genus Arcicella isolated from rivers.</title>
        <authorList>
            <person name="Lu H."/>
        </authorList>
    </citation>
    <scope>NUCLEOTIDE SEQUENCE [LARGE SCALE GENOMIC DNA]</scope>
    <source>
        <strain evidence="10 11">KCTC 23307</strain>
    </source>
</reference>
<dbReference type="PANTHER" id="PTHR48111">
    <property type="entry name" value="REGULATOR OF RPOS"/>
    <property type="match status" value="1"/>
</dbReference>
<dbReference type="InterPro" id="IPR001867">
    <property type="entry name" value="OmpR/PhoB-type_DNA-bd"/>
</dbReference>
<sequence length="226" mass="25679">MKILLIEDEPSLLASMQRFLENEGNIVSSASTFQQALEKVNDYDYDCVVVDITLPDGNGLAIIQDLKKRNKSVGIIIVSAKNSLDDRLTGLDLGADDYLTKPFHLAELNARIKSVLRRRLFDGKTKITFDVISISPENQQVNIHDEIVELTAKEYELLLFFISNKNRILSKSIIAEHLWGDSMDLADSHDFIYTHIKNLRKKLIEKGCPDYVKTRYGAGYIFTEKP</sequence>
<dbReference type="Proteomes" id="UP001302949">
    <property type="component" value="Unassembled WGS sequence"/>
</dbReference>
<feature type="modified residue" description="4-aspartylphosphate" evidence="6">
    <location>
        <position position="51"/>
    </location>
</feature>
<keyword evidence="2" id="KW-0902">Two-component regulatory system</keyword>
<keyword evidence="3" id="KW-0805">Transcription regulation</keyword>
<dbReference type="RefSeq" id="WP_323296851.1">
    <property type="nucleotide sequence ID" value="NZ_JAYFUM010000011.1"/>
</dbReference>
<evidence type="ECO:0000256" key="3">
    <source>
        <dbReference type="ARBA" id="ARBA00023015"/>
    </source>
</evidence>
<organism evidence="10 11">
    <name type="scientific">Arcicella rigui</name>
    <dbReference type="NCBI Taxonomy" id="797020"/>
    <lineage>
        <taxon>Bacteria</taxon>
        <taxon>Pseudomonadati</taxon>
        <taxon>Bacteroidota</taxon>
        <taxon>Cytophagia</taxon>
        <taxon>Cytophagales</taxon>
        <taxon>Flectobacillaceae</taxon>
        <taxon>Arcicella</taxon>
    </lineage>
</organism>
<feature type="DNA-binding region" description="OmpR/PhoB-type" evidence="7">
    <location>
        <begin position="124"/>
        <end position="224"/>
    </location>
</feature>
<feature type="domain" description="Response regulatory" evidence="8">
    <location>
        <begin position="2"/>
        <end position="116"/>
    </location>
</feature>
<evidence type="ECO:0000259" key="8">
    <source>
        <dbReference type="PROSITE" id="PS50110"/>
    </source>
</evidence>
<evidence type="ECO:0000313" key="11">
    <source>
        <dbReference type="Proteomes" id="UP001302949"/>
    </source>
</evidence>
<dbReference type="InterPro" id="IPR036388">
    <property type="entry name" value="WH-like_DNA-bd_sf"/>
</dbReference>
<dbReference type="Gene3D" id="3.40.50.2300">
    <property type="match status" value="1"/>
</dbReference>
<dbReference type="Pfam" id="PF00486">
    <property type="entry name" value="Trans_reg_C"/>
    <property type="match status" value="1"/>
</dbReference>
<keyword evidence="11" id="KW-1185">Reference proteome</keyword>
<dbReference type="Pfam" id="PF00072">
    <property type="entry name" value="Response_reg"/>
    <property type="match status" value="1"/>
</dbReference>
<name>A0ABU5QAS0_9BACT</name>
<protein>
    <submittedName>
        <fullName evidence="10">Response regulator transcription factor</fullName>
    </submittedName>
</protein>
<comment type="caution">
    <text evidence="10">The sequence shown here is derived from an EMBL/GenBank/DDBJ whole genome shotgun (WGS) entry which is preliminary data.</text>
</comment>
<feature type="domain" description="OmpR/PhoB-type" evidence="9">
    <location>
        <begin position="124"/>
        <end position="224"/>
    </location>
</feature>
<evidence type="ECO:0000256" key="2">
    <source>
        <dbReference type="ARBA" id="ARBA00023012"/>
    </source>
</evidence>
<evidence type="ECO:0000259" key="9">
    <source>
        <dbReference type="PROSITE" id="PS51755"/>
    </source>
</evidence>
<dbReference type="PROSITE" id="PS51755">
    <property type="entry name" value="OMPR_PHOB"/>
    <property type="match status" value="1"/>
</dbReference>
<dbReference type="InterPro" id="IPR001789">
    <property type="entry name" value="Sig_transdc_resp-reg_receiver"/>
</dbReference>
<dbReference type="EMBL" id="JAYFUM010000011">
    <property type="protein sequence ID" value="MEA5139693.1"/>
    <property type="molecule type" value="Genomic_DNA"/>
</dbReference>
<dbReference type="CDD" id="cd00383">
    <property type="entry name" value="trans_reg_C"/>
    <property type="match status" value="1"/>
</dbReference>
<evidence type="ECO:0000256" key="6">
    <source>
        <dbReference type="PROSITE-ProRule" id="PRU00169"/>
    </source>
</evidence>
<evidence type="ECO:0000256" key="7">
    <source>
        <dbReference type="PROSITE-ProRule" id="PRU01091"/>
    </source>
</evidence>
<keyword evidence="4 7" id="KW-0238">DNA-binding</keyword>
<evidence type="ECO:0000256" key="5">
    <source>
        <dbReference type="ARBA" id="ARBA00023163"/>
    </source>
</evidence>
<evidence type="ECO:0000256" key="1">
    <source>
        <dbReference type="ARBA" id="ARBA00022553"/>
    </source>
</evidence>
<accession>A0ABU5QAS0</accession>
<dbReference type="PROSITE" id="PS50110">
    <property type="entry name" value="RESPONSE_REGULATORY"/>
    <property type="match status" value="1"/>
</dbReference>
<proteinExistence type="predicted"/>
<dbReference type="Gene3D" id="1.10.10.10">
    <property type="entry name" value="Winged helix-like DNA-binding domain superfamily/Winged helix DNA-binding domain"/>
    <property type="match status" value="1"/>
</dbReference>
<dbReference type="Gene3D" id="6.10.250.690">
    <property type="match status" value="1"/>
</dbReference>
<keyword evidence="1 6" id="KW-0597">Phosphoprotein</keyword>
<dbReference type="SMART" id="SM00862">
    <property type="entry name" value="Trans_reg_C"/>
    <property type="match status" value="1"/>
</dbReference>
<keyword evidence="5" id="KW-0804">Transcription</keyword>
<evidence type="ECO:0000313" key="10">
    <source>
        <dbReference type="EMBL" id="MEA5139693.1"/>
    </source>
</evidence>
<gene>
    <name evidence="10" type="ORF">VB248_11120</name>
</gene>
<dbReference type="InterPro" id="IPR011006">
    <property type="entry name" value="CheY-like_superfamily"/>
</dbReference>